<comment type="caution">
    <text evidence="2">The sequence shown here is derived from an EMBL/GenBank/DDBJ whole genome shotgun (WGS) entry which is preliminary data.</text>
</comment>
<dbReference type="VEuPathDB" id="AmoebaDB:FDP41_005485"/>
<dbReference type="RefSeq" id="XP_044560204.1">
    <property type="nucleotide sequence ID" value="XM_044709014.1"/>
</dbReference>
<proteinExistence type="predicted"/>
<name>A0A6A5BMF3_NAEFO</name>
<dbReference type="VEuPathDB" id="AmoebaDB:NF0014170"/>
<feature type="region of interest" description="Disordered" evidence="1">
    <location>
        <begin position="291"/>
        <end position="310"/>
    </location>
</feature>
<accession>A0A6A5BMF3</accession>
<dbReference type="Gene3D" id="3.30.300.20">
    <property type="match status" value="1"/>
</dbReference>
<dbReference type="AlphaFoldDB" id="A0A6A5BMF3"/>
<evidence type="ECO:0000313" key="2">
    <source>
        <dbReference type="EMBL" id="KAF0975491.1"/>
    </source>
</evidence>
<dbReference type="EMBL" id="VFQX01000044">
    <property type="protein sequence ID" value="KAF0975491.1"/>
    <property type="molecule type" value="Genomic_DNA"/>
</dbReference>
<evidence type="ECO:0000256" key="1">
    <source>
        <dbReference type="SAM" id="MobiDB-lite"/>
    </source>
</evidence>
<dbReference type="InterPro" id="IPR015946">
    <property type="entry name" value="KH_dom-like_a/b"/>
</dbReference>
<feature type="region of interest" description="Disordered" evidence="1">
    <location>
        <begin position="413"/>
        <end position="433"/>
    </location>
</feature>
<dbReference type="OrthoDB" id="10467360at2759"/>
<evidence type="ECO:0000313" key="3">
    <source>
        <dbReference type="Proteomes" id="UP000444721"/>
    </source>
</evidence>
<dbReference type="Proteomes" id="UP000444721">
    <property type="component" value="Unassembled WGS sequence"/>
</dbReference>
<dbReference type="VEuPathDB" id="AmoebaDB:NfTy_066620"/>
<reference evidence="2 3" key="1">
    <citation type="journal article" date="2019" name="Sci. Rep.">
        <title>Nanopore sequencing improves the draft genome of the human pathogenic amoeba Naegleria fowleri.</title>
        <authorList>
            <person name="Liechti N."/>
            <person name="Schurch N."/>
            <person name="Bruggmann R."/>
            <person name="Wittwer M."/>
        </authorList>
    </citation>
    <scope>NUCLEOTIDE SEQUENCE [LARGE SCALE GENOMIC DNA]</scope>
    <source>
        <strain evidence="2 3">ATCC 30894</strain>
    </source>
</reference>
<gene>
    <name evidence="2" type="ORF">FDP41_005485</name>
</gene>
<protein>
    <submittedName>
        <fullName evidence="2">Uncharacterized protein</fullName>
    </submittedName>
</protein>
<organism evidence="2 3">
    <name type="scientific">Naegleria fowleri</name>
    <name type="common">Brain eating amoeba</name>
    <dbReference type="NCBI Taxonomy" id="5763"/>
    <lineage>
        <taxon>Eukaryota</taxon>
        <taxon>Discoba</taxon>
        <taxon>Heterolobosea</taxon>
        <taxon>Tetramitia</taxon>
        <taxon>Eutetramitia</taxon>
        <taxon>Vahlkampfiidae</taxon>
        <taxon>Naegleria</taxon>
    </lineage>
</organism>
<feature type="compositionally biased region" description="Low complexity" evidence="1">
    <location>
        <begin position="418"/>
        <end position="431"/>
    </location>
</feature>
<dbReference type="GeneID" id="68112703"/>
<sequence>MNRFLFFQLKNNKTWSATTTTRTTPTATTTPKSLHPRHHLPDGLFLIGKSSLTSSSQLVLSRTLNHSFSSSFSSLHSHQTLDYHTCTFSKKKSNSSFKSLLLKDDKISPLDQQLLKTHIKNYKKIQKQQLKIQEKESKKKQRDHQFDKQLSRLGLKRDQLQLGKLTAEDYEYLMKHQVKDMNLMTNSTTTPLTLSSLIGNKLKDKSSLERKHYRFSIIVKRTLDQILSDRTINKDERLRTQIRITNVHIGNDQRTIYVKWMRLKGFLHAQDHSDAITLKDDLDYELKRMNPQQGMYSPPQDDDSSLMDHENSSPEIYHLEKLNHLLTTASGFLTSHLTQALGLKYAPKLIFSPIVTNVQELEYAPPSIQQKYESILELKRTYELVNGCECDPMQLVVEQLECDEFMADQPLEKKKKNSTQQCNNSQQQKNNKYVRRRRPLSPFTF</sequence>
<keyword evidence="3" id="KW-1185">Reference proteome</keyword>